<dbReference type="NCBIfam" id="TIGR00054">
    <property type="entry name" value="RIP metalloprotease RseP"/>
    <property type="match status" value="2"/>
</dbReference>
<dbReference type="GO" id="GO:0004222">
    <property type="term" value="F:metalloendopeptidase activity"/>
    <property type="evidence" value="ECO:0007669"/>
    <property type="project" value="InterPro"/>
</dbReference>
<comment type="subcellular location">
    <subcellularLocation>
        <location evidence="2">Membrane</location>
        <topology evidence="2">Multi-pass membrane protein</topology>
    </subcellularLocation>
</comment>
<dbReference type="InterPro" id="IPR041489">
    <property type="entry name" value="PDZ_6"/>
</dbReference>
<dbReference type="AlphaFoldDB" id="A0A1G6C7B9"/>
<dbReference type="Pfam" id="PF17820">
    <property type="entry name" value="PDZ_6"/>
    <property type="match status" value="1"/>
</dbReference>
<feature type="transmembrane region" description="Helical" evidence="11">
    <location>
        <begin position="95"/>
        <end position="119"/>
    </location>
</feature>
<keyword evidence="4 13" id="KW-0645">Protease</keyword>
<reference evidence="13 14" key="1">
    <citation type="submission" date="2016-10" db="EMBL/GenBank/DDBJ databases">
        <authorList>
            <person name="de Groot N.N."/>
        </authorList>
    </citation>
    <scope>NUCLEOTIDE SEQUENCE [LARGE SCALE GENOMIC DNA]</scope>
    <source>
        <strain evidence="13 14">ASO4-2</strain>
    </source>
</reference>
<dbReference type="GO" id="GO:0046872">
    <property type="term" value="F:metal ion binding"/>
    <property type="evidence" value="ECO:0007669"/>
    <property type="project" value="UniProtKB-KW"/>
</dbReference>
<feature type="transmembrane region" description="Helical" evidence="11">
    <location>
        <begin position="6"/>
        <end position="29"/>
    </location>
</feature>
<keyword evidence="14" id="KW-1185">Reference proteome</keyword>
<dbReference type="PANTHER" id="PTHR42837">
    <property type="entry name" value="REGULATOR OF SIGMA-E PROTEASE RSEP"/>
    <property type="match status" value="1"/>
</dbReference>
<comment type="cofactor">
    <cofactor evidence="1 11">
        <name>Zn(2+)</name>
        <dbReference type="ChEBI" id="CHEBI:29105"/>
    </cofactor>
</comment>
<evidence type="ECO:0000256" key="5">
    <source>
        <dbReference type="ARBA" id="ARBA00022692"/>
    </source>
</evidence>
<evidence type="ECO:0000256" key="10">
    <source>
        <dbReference type="ARBA" id="ARBA00023136"/>
    </source>
</evidence>
<evidence type="ECO:0000259" key="12">
    <source>
        <dbReference type="PROSITE" id="PS50106"/>
    </source>
</evidence>
<dbReference type="GO" id="GO:0016020">
    <property type="term" value="C:membrane"/>
    <property type="evidence" value="ECO:0007669"/>
    <property type="project" value="UniProtKB-SubCell"/>
</dbReference>
<evidence type="ECO:0000256" key="6">
    <source>
        <dbReference type="ARBA" id="ARBA00022801"/>
    </source>
</evidence>
<dbReference type="GO" id="GO:0006508">
    <property type="term" value="P:proteolysis"/>
    <property type="evidence" value="ECO:0007669"/>
    <property type="project" value="UniProtKB-KW"/>
</dbReference>
<organism evidence="13 14">
    <name type="scientific">Desulfonatronum thiosulfatophilum</name>
    <dbReference type="NCBI Taxonomy" id="617002"/>
    <lineage>
        <taxon>Bacteria</taxon>
        <taxon>Pseudomonadati</taxon>
        <taxon>Thermodesulfobacteriota</taxon>
        <taxon>Desulfovibrionia</taxon>
        <taxon>Desulfovibrionales</taxon>
        <taxon>Desulfonatronaceae</taxon>
        <taxon>Desulfonatronum</taxon>
    </lineage>
</organism>
<keyword evidence="6 11" id="KW-0378">Hydrolase</keyword>
<dbReference type="InterPro" id="IPR036034">
    <property type="entry name" value="PDZ_sf"/>
</dbReference>
<keyword evidence="10 11" id="KW-0472">Membrane</keyword>
<dbReference type="InterPro" id="IPR004387">
    <property type="entry name" value="Pept_M50_Zn"/>
</dbReference>
<gene>
    <name evidence="13" type="ORF">SAMN05660653_01374</name>
</gene>
<keyword evidence="7 11" id="KW-0862">Zinc</keyword>
<evidence type="ECO:0000256" key="3">
    <source>
        <dbReference type="ARBA" id="ARBA00007931"/>
    </source>
</evidence>
<dbReference type="RefSeq" id="WP_092119136.1">
    <property type="nucleotide sequence ID" value="NZ_FMXO01000007.1"/>
</dbReference>
<accession>A0A1G6C7B9</accession>
<evidence type="ECO:0000256" key="4">
    <source>
        <dbReference type="ARBA" id="ARBA00022670"/>
    </source>
</evidence>
<evidence type="ECO:0000256" key="8">
    <source>
        <dbReference type="ARBA" id="ARBA00022989"/>
    </source>
</evidence>
<evidence type="ECO:0000313" key="13">
    <source>
        <dbReference type="EMBL" id="SDB28790.1"/>
    </source>
</evidence>
<dbReference type="SUPFAM" id="SSF50156">
    <property type="entry name" value="PDZ domain-like"/>
    <property type="match status" value="1"/>
</dbReference>
<feature type="domain" description="PDZ" evidence="12">
    <location>
        <begin position="128"/>
        <end position="158"/>
    </location>
</feature>
<dbReference type="EMBL" id="FMXO01000007">
    <property type="protein sequence ID" value="SDB28790.1"/>
    <property type="molecule type" value="Genomic_DNA"/>
</dbReference>
<dbReference type="InterPro" id="IPR001478">
    <property type="entry name" value="PDZ"/>
</dbReference>
<keyword evidence="5 11" id="KW-0812">Transmembrane</keyword>
<dbReference type="InterPro" id="IPR008915">
    <property type="entry name" value="Peptidase_M50"/>
</dbReference>
<dbReference type="PROSITE" id="PS50106">
    <property type="entry name" value="PDZ"/>
    <property type="match status" value="1"/>
</dbReference>
<dbReference type="Proteomes" id="UP000198771">
    <property type="component" value="Unassembled WGS sequence"/>
</dbReference>
<dbReference type="EC" id="3.4.24.-" evidence="11"/>
<dbReference type="PANTHER" id="PTHR42837:SF2">
    <property type="entry name" value="MEMBRANE METALLOPROTEASE ARASP2, CHLOROPLASTIC-RELATED"/>
    <property type="match status" value="1"/>
</dbReference>
<proteinExistence type="inferred from homology"/>
<name>A0A1G6C7B9_9BACT</name>
<evidence type="ECO:0000256" key="9">
    <source>
        <dbReference type="ARBA" id="ARBA00023049"/>
    </source>
</evidence>
<dbReference type="STRING" id="617002.SAMN05660653_01374"/>
<comment type="similarity">
    <text evidence="3 11">Belongs to the peptidase M50B family.</text>
</comment>
<feature type="transmembrane region" description="Helical" evidence="11">
    <location>
        <begin position="328"/>
        <end position="346"/>
    </location>
</feature>
<dbReference type="OrthoDB" id="9782003at2"/>
<dbReference type="CDD" id="cd06163">
    <property type="entry name" value="S2P-M50_PDZ_RseP-like"/>
    <property type="match status" value="1"/>
</dbReference>
<dbReference type="CDD" id="cd23081">
    <property type="entry name" value="cpPDZ_EcRseP-like"/>
    <property type="match status" value="1"/>
</dbReference>
<evidence type="ECO:0000313" key="14">
    <source>
        <dbReference type="Proteomes" id="UP000198771"/>
    </source>
</evidence>
<evidence type="ECO:0000256" key="2">
    <source>
        <dbReference type="ARBA" id="ARBA00004141"/>
    </source>
</evidence>
<sequence length="354" mass="38474">MQSVIAIVLVLGVLIFFHELGHFIVARLFKIGVPVFSLGFGPKLFSFVSGGTEYRLSAVPLGGYVKLAGESAQEDLPSDIPPESSFSLRPPWQRILVVGAGPVFNFVLAIFIYWGLFWYHGQQELLPVVGQVQENSAAEAAELQSGDRVLTINGQEIQYWRHLSDRIQESEGQAMHLTVLRDDQVVQLTAEPQVATRQNIFGEDIRVAMLGITAAGETQSIAMGPGTALIAGAEQTWEIVTLTVQGIIKLVGRIIPADNIGGPILIAQLVSEQAAEGLTNLLALTALISINLGLLNLLPVPVLDGGHILFYTIETITGKPLNPRAQEIAYKFGLAFLIALMTFAVFNDITRFFK</sequence>
<evidence type="ECO:0000256" key="7">
    <source>
        <dbReference type="ARBA" id="ARBA00022833"/>
    </source>
</evidence>
<evidence type="ECO:0000256" key="1">
    <source>
        <dbReference type="ARBA" id="ARBA00001947"/>
    </source>
</evidence>
<evidence type="ECO:0000256" key="11">
    <source>
        <dbReference type="RuleBase" id="RU362031"/>
    </source>
</evidence>
<dbReference type="Gene3D" id="2.30.42.10">
    <property type="match status" value="1"/>
</dbReference>
<keyword evidence="8 11" id="KW-1133">Transmembrane helix</keyword>
<protein>
    <recommendedName>
        <fullName evidence="11">Zinc metalloprotease</fullName>
        <ecNumber evidence="11">3.4.24.-</ecNumber>
    </recommendedName>
</protein>
<keyword evidence="9 11" id="KW-0482">Metalloprotease</keyword>
<dbReference type="SMART" id="SM00228">
    <property type="entry name" value="PDZ"/>
    <property type="match status" value="1"/>
</dbReference>
<dbReference type="Pfam" id="PF02163">
    <property type="entry name" value="Peptidase_M50"/>
    <property type="match status" value="1"/>
</dbReference>
<keyword evidence="11" id="KW-0479">Metal-binding</keyword>